<organism evidence="3 4">
    <name type="scientific">Candidatus Desulfaltia bathyphila</name>
    <dbReference type="NCBI Taxonomy" id="2841697"/>
    <lineage>
        <taxon>Bacteria</taxon>
        <taxon>Pseudomonadati</taxon>
        <taxon>Thermodesulfobacteriota</taxon>
        <taxon>Desulfobacteria</taxon>
        <taxon>Desulfobacterales</taxon>
        <taxon>Desulfobacterales incertae sedis</taxon>
        <taxon>Candidatus Desulfaltia</taxon>
    </lineage>
</organism>
<feature type="domain" description="Amidohydrolase-related" evidence="2">
    <location>
        <begin position="3"/>
        <end position="282"/>
    </location>
</feature>
<dbReference type="CDD" id="cd01292">
    <property type="entry name" value="metallo-dependent_hydrolases"/>
    <property type="match status" value="1"/>
</dbReference>
<protein>
    <submittedName>
        <fullName evidence="3">Amidohydrolase</fullName>
    </submittedName>
</protein>
<dbReference type="InterPro" id="IPR032466">
    <property type="entry name" value="Metal_Hydrolase"/>
</dbReference>
<dbReference type="GO" id="GO:0005737">
    <property type="term" value="C:cytoplasm"/>
    <property type="evidence" value="ECO:0007669"/>
    <property type="project" value="TreeGrafter"/>
</dbReference>
<keyword evidence="1" id="KW-0456">Lyase</keyword>
<evidence type="ECO:0000259" key="2">
    <source>
        <dbReference type="Pfam" id="PF04909"/>
    </source>
</evidence>
<dbReference type="InterPro" id="IPR006680">
    <property type="entry name" value="Amidohydro-rel"/>
</dbReference>
<dbReference type="GO" id="GO:0019748">
    <property type="term" value="P:secondary metabolic process"/>
    <property type="evidence" value="ECO:0007669"/>
    <property type="project" value="TreeGrafter"/>
</dbReference>
<dbReference type="GO" id="GO:0016787">
    <property type="term" value="F:hydrolase activity"/>
    <property type="evidence" value="ECO:0007669"/>
    <property type="project" value="InterPro"/>
</dbReference>
<evidence type="ECO:0000313" key="4">
    <source>
        <dbReference type="Proteomes" id="UP000603545"/>
    </source>
</evidence>
<dbReference type="Gene3D" id="3.20.20.140">
    <property type="entry name" value="Metal-dependent hydrolases"/>
    <property type="match status" value="1"/>
</dbReference>
<comment type="caution">
    <text evidence="3">The sequence shown here is derived from an EMBL/GenBank/DDBJ whole genome shotgun (WGS) entry which is preliminary data.</text>
</comment>
<sequence>MIIDFHTHIFPKEIRKNREKYFQSEPAFELLYGRTGSKLAGVGELIDSMDSRDVDRSVIFGFPWKNSDTFKKHNDYIIKSTERYPGRLTGFCCVDIFSREAIPEVMRCLESGLSGVGELALYESSHESGIDEESINRLEPVMEICLDKNLPVLIHTNEPIGHQYPGKTPNTFRQIYRLITKFPENKIVLAHWGGGIFFFSLLKKEVKESFNNVYFDTAASPFLYDAKIYRIAINVLGQDRIIFGSDFPLLTPARYFKELERAGLTKSEIDSICGKNAARLLNVLF</sequence>
<name>A0A8J6N523_9BACT</name>
<dbReference type="EMBL" id="JACNLL010000026">
    <property type="protein sequence ID" value="MBC8198851.1"/>
    <property type="molecule type" value="Genomic_DNA"/>
</dbReference>
<accession>A0A8J6N523</accession>
<evidence type="ECO:0000313" key="3">
    <source>
        <dbReference type="EMBL" id="MBC8198851.1"/>
    </source>
</evidence>
<dbReference type="PANTHER" id="PTHR21240">
    <property type="entry name" value="2-AMINO-3-CARBOXYLMUCONATE-6-SEMIALDEHYDE DECARBOXYLASE"/>
    <property type="match status" value="1"/>
</dbReference>
<dbReference type="GO" id="GO:0016831">
    <property type="term" value="F:carboxy-lyase activity"/>
    <property type="evidence" value="ECO:0007669"/>
    <property type="project" value="InterPro"/>
</dbReference>
<evidence type="ECO:0000256" key="1">
    <source>
        <dbReference type="ARBA" id="ARBA00023239"/>
    </source>
</evidence>
<reference evidence="3 4" key="1">
    <citation type="submission" date="2020-08" db="EMBL/GenBank/DDBJ databases">
        <title>Bridging the membrane lipid divide: bacteria of the FCB group superphylum have the potential to synthesize archaeal ether lipids.</title>
        <authorList>
            <person name="Villanueva L."/>
            <person name="Von Meijenfeldt F.A.B."/>
            <person name="Westbye A.B."/>
            <person name="Yadav S."/>
            <person name="Hopmans E.C."/>
            <person name="Dutilh B.E."/>
            <person name="Sinninghe Damste J.S."/>
        </authorList>
    </citation>
    <scope>NUCLEOTIDE SEQUENCE [LARGE SCALE GENOMIC DNA]</scope>
    <source>
        <strain evidence="3">NIOZ-UU82</strain>
    </source>
</reference>
<dbReference type="PANTHER" id="PTHR21240:SF28">
    <property type="entry name" value="ISO-OROTATE DECARBOXYLASE (EUROFUNG)"/>
    <property type="match status" value="1"/>
</dbReference>
<dbReference type="SUPFAM" id="SSF51556">
    <property type="entry name" value="Metallo-dependent hydrolases"/>
    <property type="match status" value="1"/>
</dbReference>
<dbReference type="AlphaFoldDB" id="A0A8J6N523"/>
<proteinExistence type="predicted"/>
<dbReference type="Pfam" id="PF04909">
    <property type="entry name" value="Amidohydro_2"/>
    <property type="match status" value="1"/>
</dbReference>
<gene>
    <name evidence="3" type="ORF">H8E80_02215</name>
</gene>
<dbReference type="Proteomes" id="UP000603545">
    <property type="component" value="Unassembled WGS sequence"/>
</dbReference>
<dbReference type="InterPro" id="IPR032465">
    <property type="entry name" value="ACMSD"/>
</dbReference>